<evidence type="ECO:0000256" key="1">
    <source>
        <dbReference type="ARBA" id="ARBA00004141"/>
    </source>
</evidence>
<dbReference type="InParanoid" id="A0A482WJY3"/>
<evidence type="ECO:0000256" key="2">
    <source>
        <dbReference type="ARBA" id="ARBA00022448"/>
    </source>
</evidence>
<proteinExistence type="predicted"/>
<feature type="repeat" description="ANK" evidence="11">
    <location>
        <begin position="166"/>
        <end position="199"/>
    </location>
</feature>
<evidence type="ECO:0000256" key="3">
    <source>
        <dbReference type="ARBA" id="ARBA00022606"/>
    </source>
</evidence>
<feature type="transmembrane region" description="Helical" evidence="12">
    <location>
        <begin position="593"/>
        <end position="611"/>
    </location>
</feature>
<dbReference type="STRING" id="195883.A0A482WJY3"/>
<evidence type="ECO:0000256" key="12">
    <source>
        <dbReference type="SAM" id="Phobius"/>
    </source>
</evidence>
<gene>
    <name evidence="14" type="ORF">LSTR_LSTR008027</name>
</gene>
<dbReference type="SMART" id="SM00248">
    <property type="entry name" value="ANK"/>
    <property type="match status" value="8"/>
</dbReference>
<keyword evidence="7 11" id="KW-0040">ANK repeat</keyword>
<dbReference type="GO" id="GO:0034703">
    <property type="term" value="C:cation channel complex"/>
    <property type="evidence" value="ECO:0007669"/>
    <property type="project" value="UniProtKB-ARBA"/>
</dbReference>
<evidence type="ECO:0000259" key="13">
    <source>
        <dbReference type="Pfam" id="PF00520"/>
    </source>
</evidence>
<dbReference type="Pfam" id="PF00520">
    <property type="entry name" value="Ion_trans"/>
    <property type="match status" value="1"/>
</dbReference>
<feature type="transmembrane region" description="Helical" evidence="12">
    <location>
        <begin position="760"/>
        <end position="781"/>
    </location>
</feature>
<dbReference type="SUPFAM" id="SSF48403">
    <property type="entry name" value="Ankyrin repeat"/>
    <property type="match status" value="2"/>
</dbReference>
<dbReference type="InterPro" id="IPR052076">
    <property type="entry name" value="TRP_cation_channel"/>
</dbReference>
<keyword evidence="8" id="KW-0406">Ion transport</keyword>
<reference evidence="14 15" key="1">
    <citation type="journal article" date="2017" name="Gigascience">
        <title>Genome sequence of the small brown planthopper, Laodelphax striatellus.</title>
        <authorList>
            <person name="Zhu J."/>
            <person name="Jiang F."/>
            <person name="Wang X."/>
            <person name="Yang P."/>
            <person name="Bao Y."/>
            <person name="Zhao W."/>
            <person name="Wang W."/>
            <person name="Lu H."/>
            <person name="Wang Q."/>
            <person name="Cui N."/>
            <person name="Li J."/>
            <person name="Chen X."/>
            <person name="Luo L."/>
            <person name="Yu J."/>
            <person name="Kang L."/>
            <person name="Cui F."/>
        </authorList>
    </citation>
    <scope>NUCLEOTIDE SEQUENCE [LARGE SCALE GENOMIC DNA]</scope>
    <source>
        <strain evidence="14">Lst14</strain>
    </source>
</reference>
<keyword evidence="3" id="KW-0716">Sensory transduction</keyword>
<dbReference type="InterPro" id="IPR002110">
    <property type="entry name" value="Ankyrin_rpt"/>
</dbReference>
<name>A0A482WJY3_LAOST</name>
<keyword evidence="5" id="KW-0677">Repeat</keyword>
<sequence length="1027" mass="115800">MSDETMELNEKGLARTGSLCSPDPHDQLLTAFNDRDFDNFQKILTTGVKNAYVDPNFWFDDPHHCTLLDLACRKASSSQYVRCLLSCGADPNKVNSVRKKAPLHFAVELGDISIVNLLIHDNRTDVNKLDGTGSTALHAAARSSNIDVMIALLSQPKINVNIANRKGLTPMHVAASQGTEEAVLCLLQHHNIDIDNFKTAQGKSARDLILENFPELDSKLPTVKDGESGEDLGKVNNLFNLLHKHEEETFVRAIQINTDAINDNDGFHTFLQYACDFGMFYTVGHLLRLGADPNGTHSANRTTPIMLAAYKGYYNIVRLLVQNDCTKYNPINGETVLHCVIKGSTDVHVPLGASKEDRDHYKCMDILLKGVPGHKLNINCGDIKGNTPLHYAAKLNNKEFILLLLTSGAYVGQRNALGEPALADVSPKIFEKYLDDCLTTNDKLPREDNYEIIFRYNFLAPPKVQKHEDITSSRAMLQIESNMKGMDEPTDEVISETEPLLYMSRSSDLRPLLKHPVLTSFLHLKWHRIRCFFYCNLTFYIFFWMFLTAYILTTYAAMKPEDDKPNSNHSSTNKSFMKRSTQESIPEAMGDGFKFFVLWLLVAFSLLVLIIRELFQLTVSPLRYFANPENWLEVCLIGVTLSILFCQSCVNSRHQISAVAILLSWAELVLLIGRHPALSTNIEMLKTVSWNFLKFLAWYSILIIAFALSFFTLFSDSETEGDENFFVDPATSVFKTVVMLTGEFDAGSIPFVTHPGTSHILFVLFVFLIAIVLFNLLNGLAVSDTQSIRADAELVGYVSRVKLVTYVESLVMGTPTPYRGFINKLQKLFCCLPRLDCCMVSYGCLRIFSHRINLFPDLYPDCEVRILPNQASRIEMFSRGHKRKRQEIDEDSENVFHDCYAMSMDPVIVKAAKEVLVRKVEATEIQSRGDPFVLLEACCKELKNYTNILSSSPTSQSDADSSSLFTTPLKADNSKLILDLSRRLDEYKLVLDRLVRNSEKTEYQMSKLLKQIEKSRIIGSSSSDDNQ</sequence>
<dbReference type="OrthoDB" id="2157354at2759"/>
<dbReference type="PANTHER" id="PTHR47143">
    <property type="entry name" value="TRANSIENT RECEPTOR POTENTIAL CATION CHANNEL PROTEIN PAINLESS"/>
    <property type="match status" value="1"/>
</dbReference>
<evidence type="ECO:0000256" key="6">
    <source>
        <dbReference type="ARBA" id="ARBA00022989"/>
    </source>
</evidence>
<dbReference type="PANTHER" id="PTHR47143:SF4">
    <property type="entry name" value="TRANSIENT RECEPTOR POTENTIAL CATION CHANNEL PROTEIN PAINLESS"/>
    <property type="match status" value="1"/>
</dbReference>
<dbReference type="Pfam" id="PF12796">
    <property type="entry name" value="Ank_2"/>
    <property type="match status" value="3"/>
</dbReference>
<dbReference type="FunCoup" id="A0A482WJY3">
    <property type="interactions" value="66"/>
</dbReference>
<evidence type="ECO:0000256" key="8">
    <source>
        <dbReference type="ARBA" id="ARBA00023065"/>
    </source>
</evidence>
<dbReference type="SMR" id="A0A482WJY3"/>
<accession>A0A482WJY3</accession>
<organism evidence="14 15">
    <name type="scientific">Laodelphax striatellus</name>
    <name type="common">Small brown planthopper</name>
    <name type="synonym">Delphax striatella</name>
    <dbReference type="NCBI Taxonomy" id="195883"/>
    <lineage>
        <taxon>Eukaryota</taxon>
        <taxon>Metazoa</taxon>
        <taxon>Ecdysozoa</taxon>
        <taxon>Arthropoda</taxon>
        <taxon>Hexapoda</taxon>
        <taxon>Insecta</taxon>
        <taxon>Pterygota</taxon>
        <taxon>Neoptera</taxon>
        <taxon>Paraneoptera</taxon>
        <taxon>Hemiptera</taxon>
        <taxon>Auchenorrhyncha</taxon>
        <taxon>Fulgoroidea</taxon>
        <taxon>Delphacidae</taxon>
        <taxon>Criomorphinae</taxon>
        <taxon>Laodelphax</taxon>
    </lineage>
</organism>
<keyword evidence="2" id="KW-0813">Transport</keyword>
<keyword evidence="4 12" id="KW-0812">Transmembrane</keyword>
<evidence type="ECO:0000313" key="15">
    <source>
        <dbReference type="Proteomes" id="UP000291343"/>
    </source>
</evidence>
<dbReference type="InterPro" id="IPR036770">
    <property type="entry name" value="Ankyrin_rpt-contain_sf"/>
</dbReference>
<feature type="domain" description="Ion transport" evidence="13">
    <location>
        <begin position="544"/>
        <end position="792"/>
    </location>
</feature>
<feature type="repeat" description="ANK" evidence="11">
    <location>
        <begin position="384"/>
        <end position="416"/>
    </location>
</feature>
<dbReference type="GO" id="GO:0005216">
    <property type="term" value="F:monoatomic ion channel activity"/>
    <property type="evidence" value="ECO:0007669"/>
    <property type="project" value="InterPro"/>
</dbReference>
<keyword evidence="6 12" id="KW-1133">Transmembrane helix</keyword>
<keyword evidence="15" id="KW-1185">Reference proteome</keyword>
<dbReference type="InterPro" id="IPR005821">
    <property type="entry name" value="Ion_trans_dom"/>
</dbReference>
<evidence type="ECO:0000256" key="4">
    <source>
        <dbReference type="ARBA" id="ARBA00022692"/>
    </source>
</evidence>
<feature type="repeat" description="ANK" evidence="11">
    <location>
        <begin position="132"/>
        <end position="165"/>
    </location>
</feature>
<feature type="transmembrane region" description="Helical" evidence="12">
    <location>
        <begin position="695"/>
        <end position="714"/>
    </location>
</feature>
<keyword evidence="10" id="KW-0407">Ion channel</keyword>
<keyword evidence="9 12" id="KW-0472">Membrane</keyword>
<dbReference type="PROSITE" id="PS50297">
    <property type="entry name" value="ANK_REP_REGION"/>
    <property type="match status" value="3"/>
</dbReference>
<dbReference type="AlphaFoldDB" id="A0A482WJY3"/>
<evidence type="ECO:0000313" key="14">
    <source>
        <dbReference type="EMBL" id="RZF33768.1"/>
    </source>
</evidence>
<dbReference type="Proteomes" id="UP000291343">
    <property type="component" value="Unassembled WGS sequence"/>
</dbReference>
<dbReference type="Gene3D" id="1.25.40.20">
    <property type="entry name" value="Ankyrin repeat-containing domain"/>
    <property type="match status" value="3"/>
</dbReference>
<evidence type="ECO:0000256" key="5">
    <source>
        <dbReference type="ARBA" id="ARBA00022737"/>
    </source>
</evidence>
<evidence type="ECO:0000256" key="11">
    <source>
        <dbReference type="PROSITE-ProRule" id="PRU00023"/>
    </source>
</evidence>
<comment type="caution">
    <text evidence="14">The sequence shown here is derived from an EMBL/GenBank/DDBJ whole genome shotgun (WGS) entry which is preliminary data.</text>
</comment>
<evidence type="ECO:0000256" key="7">
    <source>
        <dbReference type="ARBA" id="ARBA00023043"/>
    </source>
</evidence>
<dbReference type="PROSITE" id="PS50088">
    <property type="entry name" value="ANK_REPEAT"/>
    <property type="match status" value="3"/>
</dbReference>
<protein>
    <recommendedName>
        <fullName evidence="13">Ion transport domain-containing protein</fullName>
    </recommendedName>
</protein>
<evidence type="ECO:0000256" key="9">
    <source>
        <dbReference type="ARBA" id="ARBA00023136"/>
    </source>
</evidence>
<comment type="subcellular location">
    <subcellularLocation>
        <location evidence="1">Membrane</location>
        <topology evidence="1">Multi-pass membrane protein</topology>
    </subcellularLocation>
</comment>
<dbReference type="EMBL" id="QKKF02033458">
    <property type="protein sequence ID" value="RZF33768.1"/>
    <property type="molecule type" value="Genomic_DNA"/>
</dbReference>
<feature type="transmembrane region" description="Helical" evidence="12">
    <location>
        <begin position="531"/>
        <end position="552"/>
    </location>
</feature>
<evidence type="ECO:0000256" key="10">
    <source>
        <dbReference type="ARBA" id="ARBA00023303"/>
    </source>
</evidence>